<evidence type="ECO:0000259" key="2">
    <source>
        <dbReference type="PROSITE" id="PS51329"/>
    </source>
</evidence>
<dbReference type="AlphaFoldDB" id="A0AAD5N7A8"/>
<dbReference type="InterPro" id="IPR016098">
    <property type="entry name" value="CAP/MinC_C"/>
</dbReference>
<sequence>MMEDDESIGCKDKVVSVSEIIQKIWLGSNEVSLRTLSDNMRRCLVQDPFVIDDLTIGANVSAISPASSVPRAANCILLQSRNEEPLCPYVIPESKQHWPTVAEKLLYLDGGDYNCYPRCRSIIIDNVKSCPAIVLGPTNGPVILREVHRTNISVMCRQLYLWNCSDIIVFLHTFRPPVVRGCSSVQFSVFNVSYEGIAEEIEAVGLQSARYDVISHVLNLDESRTSVLPASKFYIQPVPMVNSKRDIKDLLDKLPPVYCQKWEKSLELWESSKFHSDVNLTLPLSKSDLIYLRSKIVKEESDGEDV</sequence>
<reference evidence="3" key="1">
    <citation type="submission" date="2021-06" db="EMBL/GenBank/DDBJ databases">
        <title>Parelaphostrongylus tenuis whole genome reference sequence.</title>
        <authorList>
            <person name="Garwood T.J."/>
            <person name="Larsen P.A."/>
            <person name="Fountain-Jones N.M."/>
            <person name="Garbe J.R."/>
            <person name="Macchietto M.G."/>
            <person name="Kania S.A."/>
            <person name="Gerhold R.W."/>
            <person name="Richards J.E."/>
            <person name="Wolf T.M."/>
        </authorList>
    </citation>
    <scope>NUCLEOTIDE SEQUENCE</scope>
    <source>
        <strain evidence="3">MNPRO001-30</strain>
        <tissue evidence="3">Meninges</tissue>
    </source>
</reference>
<dbReference type="PANTHER" id="PTHR15440:SF0">
    <property type="entry name" value="PROTEIN XRP2"/>
    <property type="match status" value="1"/>
</dbReference>
<dbReference type="GO" id="GO:1990075">
    <property type="term" value="C:periciliary membrane compartment"/>
    <property type="evidence" value="ECO:0007669"/>
    <property type="project" value="TreeGrafter"/>
</dbReference>
<name>A0AAD5N7A8_PARTN</name>
<proteinExistence type="inferred from homology"/>
<accession>A0AAD5N7A8</accession>
<dbReference type="GO" id="GO:0005096">
    <property type="term" value="F:GTPase activator activity"/>
    <property type="evidence" value="ECO:0007669"/>
    <property type="project" value="InterPro"/>
</dbReference>
<dbReference type="InterPro" id="IPR012945">
    <property type="entry name" value="Tubulin-bd_cofactor_C_dom"/>
</dbReference>
<dbReference type="GO" id="GO:0006892">
    <property type="term" value="P:post-Golgi vesicle-mediated transport"/>
    <property type="evidence" value="ECO:0007669"/>
    <property type="project" value="TreeGrafter"/>
</dbReference>
<keyword evidence="4" id="KW-1185">Reference proteome</keyword>
<dbReference type="PROSITE" id="PS51329">
    <property type="entry name" value="C_CAP_COFACTOR_C"/>
    <property type="match status" value="1"/>
</dbReference>
<dbReference type="InterPro" id="IPR039093">
    <property type="entry name" value="XRP2"/>
</dbReference>
<evidence type="ECO:0000313" key="4">
    <source>
        <dbReference type="Proteomes" id="UP001196413"/>
    </source>
</evidence>
<organism evidence="3 4">
    <name type="scientific">Parelaphostrongylus tenuis</name>
    <name type="common">Meningeal worm</name>
    <dbReference type="NCBI Taxonomy" id="148309"/>
    <lineage>
        <taxon>Eukaryota</taxon>
        <taxon>Metazoa</taxon>
        <taxon>Ecdysozoa</taxon>
        <taxon>Nematoda</taxon>
        <taxon>Chromadorea</taxon>
        <taxon>Rhabditida</taxon>
        <taxon>Rhabditina</taxon>
        <taxon>Rhabditomorpha</taxon>
        <taxon>Strongyloidea</taxon>
        <taxon>Metastrongylidae</taxon>
        <taxon>Parelaphostrongylus</taxon>
    </lineage>
</organism>
<dbReference type="Proteomes" id="UP001196413">
    <property type="component" value="Unassembled WGS sequence"/>
</dbReference>
<dbReference type="Pfam" id="PF07986">
    <property type="entry name" value="TBCC"/>
    <property type="match status" value="1"/>
</dbReference>
<evidence type="ECO:0000313" key="3">
    <source>
        <dbReference type="EMBL" id="KAJ1363667.1"/>
    </source>
</evidence>
<comment type="caution">
    <text evidence="3">The sequence shown here is derived from an EMBL/GenBank/DDBJ whole genome shotgun (WGS) entry which is preliminary data.</text>
</comment>
<dbReference type="Gene3D" id="2.160.20.70">
    <property type="match status" value="1"/>
</dbReference>
<dbReference type="EMBL" id="JAHQIW010004784">
    <property type="protein sequence ID" value="KAJ1363667.1"/>
    <property type="molecule type" value="Genomic_DNA"/>
</dbReference>
<gene>
    <name evidence="3" type="ORF">KIN20_023581</name>
</gene>
<dbReference type="InterPro" id="IPR017901">
    <property type="entry name" value="C-CAP_CF_C-like"/>
</dbReference>
<feature type="domain" description="C-CAP/cofactor C-like" evidence="2">
    <location>
        <begin position="99"/>
        <end position="222"/>
    </location>
</feature>
<comment type="similarity">
    <text evidence="1">Belongs to the TBCC family.</text>
</comment>
<evidence type="ECO:0000256" key="1">
    <source>
        <dbReference type="ARBA" id="ARBA00008848"/>
    </source>
</evidence>
<dbReference type="PANTHER" id="PTHR15440">
    <property type="entry name" value="XRP2 PROTEIN"/>
    <property type="match status" value="1"/>
</dbReference>
<protein>
    <recommendedName>
        <fullName evidence="2">C-CAP/cofactor C-like domain-containing protein</fullName>
    </recommendedName>
</protein>
<dbReference type="GO" id="GO:0005929">
    <property type="term" value="C:cilium"/>
    <property type="evidence" value="ECO:0007669"/>
    <property type="project" value="TreeGrafter"/>
</dbReference>